<dbReference type="Gene3D" id="2.60.40.2840">
    <property type="match status" value="1"/>
</dbReference>
<sequence length="525" mass="59720">MKMYCCARGTFHCQYANEVKFDKLKTKYSIDEDIVVHYIIRDRIHTSSRDWIGIFPRGWSNLQQYLTFEFVVLSPKTSNLSNRSIMFLHTFHREASPNVDYQFVYISKEIEILGTSSYFRFIVTPNLRPLDRNSNIVDCGVMSDGYSSLIVSPSTSNTGKLLGCSKSFDNIQSHRICRSFADHRNRTCRFCSKSASFTTNRIQFLLLHNEQLVARVGRLARDLELTEAAVKSERMAQTVLRKRLQAYETFVADMFKRLNLTGAIKIMDKMGKEMIVQKVKPKDEAEDKSLPVLEVSMLNQSPESTTRINETKEAARVSNLSDTANNEEDKVSKGFAESGFSVKIEPNEGGENFEVTLSVEKEQSQLNRRISMSATGFREDGEKRCDSYVTKEATGAICRREDNTCGVTCKIEQPNCVEGKPEDAENMVHGDKKTMGKLDPAINLDSPKCCCDCHSRTCNSIKKFDNDSVNEWVLQCECDLEVADRMYQMIDNYAEQQRGTMEAKKDGLSAILIKGRNTKFAVIKY</sequence>
<proteinExistence type="predicted"/>
<reference evidence="3 4" key="1">
    <citation type="submission" date="2024-05" db="EMBL/GenBank/DDBJ databases">
        <title>The nuclear and mitochondrial genome assemblies of Tetragonisca angustula (Apidae: Meliponini), a tiny yet remarkable pollinator in the Neotropics.</title>
        <authorList>
            <person name="Ferrari R."/>
            <person name="Ricardo P.C."/>
            <person name="Dias F.C."/>
            <person name="Araujo N.S."/>
            <person name="Soares D.O."/>
            <person name="Zhou Q.-S."/>
            <person name="Zhu C.-D."/>
            <person name="Coutinho L."/>
            <person name="Airas M.C."/>
            <person name="Batista T.M."/>
        </authorList>
    </citation>
    <scope>NUCLEOTIDE SEQUENCE [LARGE SCALE GENOMIC DNA]</scope>
    <source>
        <strain evidence="3">ASF017062</strain>
        <tissue evidence="3">Abdomen</tissue>
    </source>
</reference>
<dbReference type="EMBL" id="JAWNGG020000086">
    <property type="protein sequence ID" value="KAK9302941.1"/>
    <property type="molecule type" value="Genomic_DNA"/>
</dbReference>
<dbReference type="Proteomes" id="UP001432146">
    <property type="component" value="Unassembled WGS sequence"/>
</dbReference>
<dbReference type="PANTHER" id="PTHR31915:SF6">
    <property type="entry name" value="SKICH DOMAIN-CONTAINING PROTEIN"/>
    <property type="match status" value="1"/>
</dbReference>
<evidence type="ECO:0000259" key="2">
    <source>
        <dbReference type="Pfam" id="PF17751"/>
    </source>
</evidence>
<evidence type="ECO:0000313" key="4">
    <source>
        <dbReference type="Proteomes" id="UP001432146"/>
    </source>
</evidence>
<keyword evidence="1" id="KW-0175">Coiled coil</keyword>
<dbReference type="InterPro" id="IPR051002">
    <property type="entry name" value="UBA_autophagy_assoc_protein"/>
</dbReference>
<organism evidence="3 4">
    <name type="scientific">Tetragonisca angustula</name>
    <dbReference type="NCBI Taxonomy" id="166442"/>
    <lineage>
        <taxon>Eukaryota</taxon>
        <taxon>Metazoa</taxon>
        <taxon>Ecdysozoa</taxon>
        <taxon>Arthropoda</taxon>
        <taxon>Hexapoda</taxon>
        <taxon>Insecta</taxon>
        <taxon>Pterygota</taxon>
        <taxon>Neoptera</taxon>
        <taxon>Endopterygota</taxon>
        <taxon>Hymenoptera</taxon>
        <taxon>Apocrita</taxon>
        <taxon>Aculeata</taxon>
        <taxon>Apoidea</taxon>
        <taxon>Anthophila</taxon>
        <taxon>Apidae</taxon>
        <taxon>Tetragonisca</taxon>
    </lineage>
</organism>
<evidence type="ECO:0000313" key="3">
    <source>
        <dbReference type="EMBL" id="KAK9302941.1"/>
    </source>
</evidence>
<protein>
    <recommendedName>
        <fullName evidence="2">SKICH domain-containing protein</fullName>
    </recommendedName>
</protein>
<dbReference type="Pfam" id="PF17751">
    <property type="entry name" value="SKICH"/>
    <property type="match status" value="1"/>
</dbReference>
<evidence type="ECO:0000256" key="1">
    <source>
        <dbReference type="ARBA" id="ARBA00023054"/>
    </source>
</evidence>
<feature type="domain" description="SKICH" evidence="2">
    <location>
        <begin position="19"/>
        <end position="121"/>
    </location>
</feature>
<gene>
    <name evidence="3" type="ORF">QLX08_005209</name>
</gene>
<dbReference type="PANTHER" id="PTHR31915">
    <property type="entry name" value="SKICH DOMAIN-CONTAINING PROTEIN"/>
    <property type="match status" value="1"/>
</dbReference>
<accession>A0AAW0ZZL5</accession>
<keyword evidence="4" id="KW-1185">Reference proteome</keyword>
<comment type="caution">
    <text evidence="3">The sequence shown here is derived from an EMBL/GenBank/DDBJ whole genome shotgun (WGS) entry which is preliminary data.</text>
</comment>
<dbReference type="InterPro" id="IPR041611">
    <property type="entry name" value="SKICH"/>
</dbReference>
<dbReference type="AlphaFoldDB" id="A0AAW0ZZL5"/>
<name>A0AAW0ZZL5_9HYME</name>